<keyword evidence="5 8" id="KW-0472">Membrane</keyword>
<dbReference type="PRINTS" id="PR00783">
    <property type="entry name" value="MINTRINSICP"/>
</dbReference>
<evidence type="ECO:0000256" key="4">
    <source>
        <dbReference type="ARBA" id="ARBA00022989"/>
    </source>
</evidence>
<name>A0A2I1M7D3_9BIFI</name>
<dbReference type="AlphaFoldDB" id="A0A2I1M7D3"/>
<dbReference type="SUPFAM" id="SSF81338">
    <property type="entry name" value="Aquaporin-like"/>
    <property type="match status" value="1"/>
</dbReference>
<sequence length="341" mass="35657">MYIIGGGVDRIATFTTSEVFMTDNLVYTTQTEKPSHRLSNNLLVRVAAEFVGTAVIAFAIYVISSWGTMINSNSSLIMVGVGTGLAYAAASLTFGRASGGHFNPAVSFAGMLTGVVTWLQGLLYIVAQVLGALAAAGVWHLLTPVSQNAPRKMWMSIVVNGFGTNSTSATLLGSSSGLSFGITAAVVMELVFTIVVITAFYTTVRPNGSAHKNHAFALAAAYGVSAMALYLVDGVGLNPARSTGIAVVGSFDGLTTNPLQQLWVFWIVPLVAAAVVAFGLIIRDSVQAQRAETEAAVAALRLEQEAAAAADDGDDEATDEDAEESLPEVIVETEEPNAEKE</sequence>
<dbReference type="GO" id="GO:0005886">
    <property type="term" value="C:plasma membrane"/>
    <property type="evidence" value="ECO:0007669"/>
    <property type="project" value="TreeGrafter"/>
</dbReference>
<evidence type="ECO:0000256" key="2">
    <source>
        <dbReference type="ARBA" id="ARBA00022448"/>
    </source>
</evidence>
<gene>
    <name evidence="9" type="ORF">CYJ32_00870</name>
</gene>
<dbReference type="InterPro" id="IPR000425">
    <property type="entry name" value="MIP"/>
</dbReference>
<dbReference type="InterPro" id="IPR034294">
    <property type="entry name" value="Aquaporin_transptr"/>
</dbReference>
<evidence type="ECO:0000256" key="3">
    <source>
        <dbReference type="ARBA" id="ARBA00022692"/>
    </source>
</evidence>
<comment type="caution">
    <text evidence="9">The sequence shown here is derived from an EMBL/GenBank/DDBJ whole genome shotgun (WGS) entry which is preliminary data.</text>
</comment>
<keyword evidence="3 6" id="KW-0812">Transmembrane</keyword>
<feature type="region of interest" description="Disordered" evidence="7">
    <location>
        <begin position="307"/>
        <end position="341"/>
    </location>
</feature>
<dbReference type="PROSITE" id="PS00221">
    <property type="entry name" value="MIP"/>
    <property type="match status" value="1"/>
</dbReference>
<dbReference type="Gene3D" id="1.20.1080.10">
    <property type="entry name" value="Glycerol uptake facilitator protein"/>
    <property type="match status" value="1"/>
</dbReference>
<feature type="compositionally biased region" description="Acidic residues" evidence="7">
    <location>
        <begin position="311"/>
        <end position="341"/>
    </location>
</feature>
<feature type="transmembrane region" description="Helical" evidence="8">
    <location>
        <begin position="75"/>
        <end position="95"/>
    </location>
</feature>
<accession>A0A2I1M7D3</accession>
<dbReference type="EMBL" id="PKGU01000001">
    <property type="protein sequence ID" value="PKZ16025.1"/>
    <property type="molecule type" value="Genomic_DNA"/>
</dbReference>
<dbReference type="InterPro" id="IPR023271">
    <property type="entry name" value="Aquaporin-like"/>
</dbReference>
<dbReference type="PANTHER" id="PTHR19139">
    <property type="entry name" value="AQUAPORIN TRANSPORTER"/>
    <property type="match status" value="1"/>
</dbReference>
<comment type="subcellular location">
    <subcellularLocation>
        <location evidence="1">Membrane</location>
        <topology evidence="1">Multi-pass membrane protein</topology>
    </subcellularLocation>
</comment>
<evidence type="ECO:0000256" key="1">
    <source>
        <dbReference type="ARBA" id="ARBA00004141"/>
    </source>
</evidence>
<keyword evidence="4 8" id="KW-1133">Transmembrane helix</keyword>
<dbReference type="PANTHER" id="PTHR19139:SF284">
    <property type="entry name" value="AQUAPORIN"/>
    <property type="match status" value="1"/>
</dbReference>
<feature type="transmembrane region" description="Helical" evidence="8">
    <location>
        <begin position="125"/>
        <end position="142"/>
    </location>
</feature>
<feature type="transmembrane region" description="Helical" evidence="8">
    <location>
        <begin position="42"/>
        <end position="63"/>
    </location>
</feature>
<proteinExistence type="inferred from homology"/>
<evidence type="ECO:0000313" key="9">
    <source>
        <dbReference type="EMBL" id="PKZ16025.1"/>
    </source>
</evidence>
<reference evidence="9 10" key="1">
    <citation type="submission" date="2017-12" db="EMBL/GenBank/DDBJ databases">
        <title>Phylogenetic diversity of female urinary microbiome.</title>
        <authorList>
            <person name="Thomas-White K."/>
            <person name="Wolfe A.J."/>
        </authorList>
    </citation>
    <scope>NUCLEOTIDE SEQUENCE [LARGE SCALE GENOMIC DNA]</scope>
    <source>
        <strain evidence="9 10">UMB0064</strain>
    </source>
</reference>
<dbReference type="Proteomes" id="UP000242263">
    <property type="component" value="Unassembled WGS sequence"/>
</dbReference>
<feature type="transmembrane region" description="Helical" evidence="8">
    <location>
        <begin position="214"/>
        <end position="232"/>
    </location>
</feature>
<feature type="transmembrane region" description="Helical" evidence="8">
    <location>
        <begin position="263"/>
        <end position="282"/>
    </location>
</feature>
<evidence type="ECO:0000256" key="8">
    <source>
        <dbReference type="SAM" id="Phobius"/>
    </source>
</evidence>
<organism evidence="9 10">
    <name type="scientific">Alloscardovia omnicolens</name>
    <dbReference type="NCBI Taxonomy" id="419015"/>
    <lineage>
        <taxon>Bacteria</taxon>
        <taxon>Bacillati</taxon>
        <taxon>Actinomycetota</taxon>
        <taxon>Actinomycetes</taxon>
        <taxon>Bifidobacteriales</taxon>
        <taxon>Bifidobacteriaceae</taxon>
        <taxon>Alloscardovia</taxon>
    </lineage>
</organism>
<dbReference type="Pfam" id="PF00230">
    <property type="entry name" value="MIP"/>
    <property type="match status" value="1"/>
</dbReference>
<keyword evidence="2 6" id="KW-0813">Transport</keyword>
<evidence type="ECO:0000313" key="10">
    <source>
        <dbReference type="Proteomes" id="UP000242263"/>
    </source>
</evidence>
<protein>
    <submittedName>
        <fullName evidence="9">Glycerol transporter</fullName>
    </submittedName>
</protein>
<comment type="similarity">
    <text evidence="6">Belongs to the MIP/aquaporin (TC 1.A.8) family.</text>
</comment>
<dbReference type="InterPro" id="IPR022357">
    <property type="entry name" value="MIP_CS"/>
</dbReference>
<evidence type="ECO:0000256" key="7">
    <source>
        <dbReference type="SAM" id="MobiDB-lite"/>
    </source>
</evidence>
<dbReference type="GO" id="GO:0015250">
    <property type="term" value="F:water channel activity"/>
    <property type="evidence" value="ECO:0007669"/>
    <property type="project" value="TreeGrafter"/>
</dbReference>
<evidence type="ECO:0000256" key="6">
    <source>
        <dbReference type="RuleBase" id="RU000477"/>
    </source>
</evidence>
<evidence type="ECO:0000256" key="5">
    <source>
        <dbReference type="ARBA" id="ARBA00023136"/>
    </source>
</evidence>
<feature type="transmembrane region" description="Helical" evidence="8">
    <location>
        <begin position="178"/>
        <end position="202"/>
    </location>
</feature>